<dbReference type="Gene3D" id="3.40.50.10490">
    <property type="entry name" value="Glucose-6-phosphate isomerase like protein, domain 1"/>
    <property type="match status" value="1"/>
</dbReference>
<dbReference type="CDD" id="cd05013">
    <property type="entry name" value="SIS_RpiR"/>
    <property type="match status" value="1"/>
</dbReference>
<evidence type="ECO:0000313" key="6">
    <source>
        <dbReference type="EMBL" id="PXW92145.1"/>
    </source>
</evidence>
<dbReference type="InterPro" id="IPR047640">
    <property type="entry name" value="RpiR-like"/>
</dbReference>
<dbReference type="SUPFAM" id="SSF53697">
    <property type="entry name" value="SIS domain"/>
    <property type="match status" value="1"/>
</dbReference>
<reference evidence="6 7" key="1">
    <citation type="submission" date="2018-05" db="EMBL/GenBank/DDBJ databases">
        <title>Genomic Encyclopedia of Type Strains, Phase IV (KMG-IV): sequencing the most valuable type-strain genomes for metagenomic binning, comparative biology and taxonomic classification.</title>
        <authorList>
            <person name="Goeker M."/>
        </authorList>
    </citation>
    <scope>NUCLEOTIDE SEQUENCE [LARGE SCALE GENOMIC DNA]</scope>
    <source>
        <strain evidence="6 7">DSM 22440</strain>
    </source>
</reference>
<feature type="domain" description="SIS" evidence="5">
    <location>
        <begin position="115"/>
        <end position="255"/>
    </location>
</feature>
<dbReference type="Gene3D" id="1.10.10.10">
    <property type="entry name" value="Winged helix-like DNA-binding domain superfamily/Winged helix DNA-binding domain"/>
    <property type="match status" value="1"/>
</dbReference>
<evidence type="ECO:0000259" key="4">
    <source>
        <dbReference type="PROSITE" id="PS51071"/>
    </source>
</evidence>
<dbReference type="InterPro" id="IPR035472">
    <property type="entry name" value="RpiR-like_SIS"/>
</dbReference>
<keyword evidence="7" id="KW-1185">Reference proteome</keyword>
<evidence type="ECO:0000256" key="1">
    <source>
        <dbReference type="ARBA" id="ARBA00023015"/>
    </source>
</evidence>
<comment type="caution">
    <text evidence="6">The sequence shown here is derived from an EMBL/GenBank/DDBJ whole genome shotgun (WGS) entry which is preliminary data.</text>
</comment>
<evidence type="ECO:0000259" key="5">
    <source>
        <dbReference type="PROSITE" id="PS51464"/>
    </source>
</evidence>
<dbReference type="GO" id="GO:0003700">
    <property type="term" value="F:DNA-binding transcription factor activity"/>
    <property type="evidence" value="ECO:0007669"/>
    <property type="project" value="InterPro"/>
</dbReference>
<accession>A0A2V3WC53</accession>
<dbReference type="InterPro" id="IPR046348">
    <property type="entry name" value="SIS_dom_sf"/>
</dbReference>
<keyword evidence="3" id="KW-0804">Transcription</keyword>
<dbReference type="PANTHER" id="PTHR30514">
    <property type="entry name" value="GLUCOKINASE"/>
    <property type="match status" value="1"/>
</dbReference>
<dbReference type="InterPro" id="IPR036388">
    <property type="entry name" value="WH-like_DNA-bd_sf"/>
</dbReference>
<name>A0A2V3WC53_9BACI</name>
<dbReference type="GO" id="GO:1901135">
    <property type="term" value="P:carbohydrate derivative metabolic process"/>
    <property type="evidence" value="ECO:0007669"/>
    <property type="project" value="InterPro"/>
</dbReference>
<dbReference type="InterPro" id="IPR000281">
    <property type="entry name" value="HTH_RpiR"/>
</dbReference>
<dbReference type="GO" id="GO:0003677">
    <property type="term" value="F:DNA binding"/>
    <property type="evidence" value="ECO:0007669"/>
    <property type="project" value="UniProtKB-KW"/>
</dbReference>
<keyword evidence="1" id="KW-0805">Transcription regulation</keyword>
<dbReference type="PANTHER" id="PTHR30514:SF1">
    <property type="entry name" value="HTH-TYPE TRANSCRIPTIONAL REGULATOR HEXR-RELATED"/>
    <property type="match status" value="1"/>
</dbReference>
<sequence length="273" mass="30493">MAPSYLPTQQLEQFKQRYTKSETKIYQYLITHLEQVIYQSLTELSEQTGVAEATTLRFFKKIGYQGFQAFKLALAKEQTTETHASDDYVRHVHDNMIDVIQKSLHLVDRNTLEEVIDVIDAKTDVTVFAIGASAIAALDLQNRLMRIGKNITVITDSHTQIMRATSATNATVVIAISISGSTKEIIETTQIAKAKGATIIALTSYLKSPLTKHSDYVLLSNAKESPLDRGSLTAKVAQLYLIDLICTGITIKNQKQAERIKHEITENTTNKIY</sequence>
<evidence type="ECO:0000256" key="3">
    <source>
        <dbReference type="ARBA" id="ARBA00023163"/>
    </source>
</evidence>
<protein>
    <submittedName>
        <fullName evidence="6">RpiR family transcriptional regulator</fullName>
    </submittedName>
</protein>
<evidence type="ECO:0000256" key="2">
    <source>
        <dbReference type="ARBA" id="ARBA00023125"/>
    </source>
</evidence>
<dbReference type="Proteomes" id="UP000247922">
    <property type="component" value="Unassembled WGS sequence"/>
</dbReference>
<dbReference type="InterPro" id="IPR009057">
    <property type="entry name" value="Homeodomain-like_sf"/>
</dbReference>
<dbReference type="InterPro" id="IPR001347">
    <property type="entry name" value="SIS_dom"/>
</dbReference>
<organism evidence="6 7">
    <name type="scientific">Streptohalobacillus salinus</name>
    <dbReference type="NCBI Taxonomy" id="621096"/>
    <lineage>
        <taxon>Bacteria</taxon>
        <taxon>Bacillati</taxon>
        <taxon>Bacillota</taxon>
        <taxon>Bacilli</taxon>
        <taxon>Bacillales</taxon>
        <taxon>Bacillaceae</taxon>
        <taxon>Streptohalobacillus</taxon>
    </lineage>
</organism>
<keyword evidence="2" id="KW-0238">DNA-binding</keyword>
<gene>
    <name evidence="6" type="ORF">DES38_103164</name>
</gene>
<dbReference type="Pfam" id="PF01380">
    <property type="entry name" value="SIS"/>
    <property type="match status" value="1"/>
</dbReference>
<evidence type="ECO:0000313" key="7">
    <source>
        <dbReference type="Proteomes" id="UP000247922"/>
    </source>
</evidence>
<dbReference type="GO" id="GO:0097367">
    <property type="term" value="F:carbohydrate derivative binding"/>
    <property type="evidence" value="ECO:0007669"/>
    <property type="project" value="InterPro"/>
</dbReference>
<dbReference type="PROSITE" id="PS51464">
    <property type="entry name" value="SIS"/>
    <property type="match status" value="1"/>
</dbReference>
<dbReference type="Pfam" id="PF01418">
    <property type="entry name" value="HTH_6"/>
    <property type="match status" value="1"/>
</dbReference>
<dbReference type="PROSITE" id="PS51071">
    <property type="entry name" value="HTH_RPIR"/>
    <property type="match status" value="1"/>
</dbReference>
<dbReference type="EMBL" id="QJJR01000003">
    <property type="protein sequence ID" value="PXW92145.1"/>
    <property type="molecule type" value="Genomic_DNA"/>
</dbReference>
<dbReference type="AlphaFoldDB" id="A0A2V3WC53"/>
<proteinExistence type="predicted"/>
<feature type="domain" description="HTH rpiR-type" evidence="4">
    <location>
        <begin position="5"/>
        <end position="81"/>
    </location>
</feature>
<dbReference type="SUPFAM" id="SSF46689">
    <property type="entry name" value="Homeodomain-like"/>
    <property type="match status" value="1"/>
</dbReference>